<feature type="binding site" evidence="8">
    <location>
        <position position="249"/>
    </location>
    <ligand>
        <name>L-glutamine</name>
        <dbReference type="ChEBI" id="CHEBI:58359"/>
    </ligand>
</feature>
<dbReference type="SMART" id="SM01097">
    <property type="entry name" value="CPSase_sm_chain"/>
    <property type="match status" value="1"/>
</dbReference>
<feature type="domain" description="Carbamoyl-phosphate synthase small subunit N-terminal" evidence="9">
    <location>
        <begin position="2"/>
        <end position="132"/>
    </location>
</feature>
<comment type="similarity">
    <text evidence="2 8">Belongs to the CarA family.</text>
</comment>
<dbReference type="NCBIfam" id="TIGR01368">
    <property type="entry name" value="CPSaseIIsmall"/>
    <property type="match status" value="1"/>
</dbReference>
<feature type="active site" evidence="8">
    <location>
        <position position="334"/>
    </location>
</feature>
<dbReference type="PANTHER" id="PTHR43418:SF7">
    <property type="entry name" value="CARBAMOYL-PHOSPHATE SYNTHASE SMALL CHAIN"/>
    <property type="match status" value="1"/>
</dbReference>
<comment type="catalytic activity">
    <reaction evidence="7 8">
        <text>hydrogencarbonate + L-glutamine + 2 ATP + H2O = carbamoyl phosphate + L-glutamate + 2 ADP + phosphate + 2 H(+)</text>
        <dbReference type="Rhea" id="RHEA:18633"/>
        <dbReference type="ChEBI" id="CHEBI:15377"/>
        <dbReference type="ChEBI" id="CHEBI:15378"/>
        <dbReference type="ChEBI" id="CHEBI:17544"/>
        <dbReference type="ChEBI" id="CHEBI:29985"/>
        <dbReference type="ChEBI" id="CHEBI:30616"/>
        <dbReference type="ChEBI" id="CHEBI:43474"/>
        <dbReference type="ChEBI" id="CHEBI:58228"/>
        <dbReference type="ChEBI" id="CHEBI:58359"/>
        <dbReference type="ChEBI" id="CHEBI:456216"/>
        <dbReference type="EC" id="6.3.5.5"/>
    </reaction>
</comment>
<dbReference type="SUPFAM" id="SSF52021">
    <property type="entry name" value="Carbamoyl phosphate synthetase, small subunit N-terminal domain"/>
    <property type="match status" value="1"/>
</dbReference>
<dbReference type="PRINTS" id="PR00097">
    <property type="entry name" value="ANTSNTHASEII"/>
</dbReference>
<evidence type="ECO:0000313" key="10">
    <source>
        <dbReference type="EMBL" id="TCG11391.1"/>
    </source>
</evidence>
<protein>
    <recommendedName>
        <fullName evidence="8">Carbamoyl phosphate synthase small chain</fullName>
        <ecNumber evidence="8">6.3.5.5</ecNumber>
    </recommendedName>
    <alternativeName>
        <fullName evidence="8">Carbamoyl phosphate synthetase glutamine chain</fullName>
    </alternativeName>
</protein>
<keyword evidence="3 8" id="KW-0436">Ligase</keyword>
<feature type="binding site" evidence="8">
    <location>
        <position position="293"/>
    </location>
    <ligand>
        <name>L-glutamine</name>
        <dbReference type="ChEBI" id="CHEBI:58359"/>
    </ligand>
</feature>
<dbReference type="PROSITE" id="PS51273">
    <property type="entry name" value="GATASE_TYPE_1"/>
    <property type="match status" value="1"/>
</dbReference>
<accession>A0A4R0XWN5</accession>
<evidence type="ECO:0000256" key="8">
    <source>
        <dbReference type="HAMAP-Rule" id="MF_01209"/>
    </source>
</evidence>
<name>A0A4R0XWN5_9MOLU</name>
<dbReference type="Pfam" id="PF00988">
    <property type="entry name" value="CPSase_sm_chain"/>
    <property type="match status" value="1"/>
</dbReference>
<evidence type="ECO:0000313" key="11">
    <source>
        <dbReference type="Proteomes" id="UP000291072"/>
    </source>
</evidence>
<proteinExistence type="inferred from homology"/>
<dbReference type="GO" id="GO:0006541">
    <property type="term" value="P:glutamine metabolic process"/>
    <property type="evidence" value="ECO:0007669"/>
    <property type="project" value="InterPro"/>
</dbReference>
<feature type="binding site" evidence="8">
    <location>
        <position position="290"/>
    </location>
    <ligand>
        <name>L-glutamine</name>
        <dbReference type="ChEBI" id="CHEBI:58359"/>
    </ligand>
</feature>
<dbReference type="SUPFAM" id="SSF52317">
    <property type="entry name" value="Class I glutamine amidotransferase-like"/>
    <property type="match status" value="1"/>
</dbReference>
<evidence type="ECO:0000256" key="4">
    <source>
        <dbReference type="ARBA" id="ARBA00022741"/>
    </source>
</evidence>
<evidence type="ECO:0000256" key="2">
    <source>
        <dbReference type="ARBA" id="ARBA00007800"/>
    </source>
</evidence>
<dbReference type="EMBL" id="PSZP01000008">
    <property type="protein sequence ID" value="TCG11391.1"/>
    <property type="molecule type" value="Genomic_DNA"/>
</dbReference>
<dbReference type="CDD" id="cd01744">
    <property type="entry name" value="GATase1_CPSase"/>
    <property type="match status" value="1"/>
</dbReference>
<dbReference type="PANTHER" id="PTHR43418">
    <property type="entry name" value="MULTIFUNCTIONAL TRYPTOPHAN BIOSYNTHESIS PROTEIN-RELATED"/>
    <property type="match status" value="1"/>
</dbReference>
<keyword evidence="5 8" id="KW-0067">ATP-binding</keyword>
<dbReference type="PRINTS" id="PR00099">
    <property type="entry name" value="CPSGATASE"/>
</dbReference>
<feature type="binding site" evidence="8">
    <location>
        <position position="220"/>
    </location>
    <ligand>
        <name>L-glutamine</name>
        <dbReference type="ChEBI" id="CHEBI:58359"/>
    </ligand>
</feature>
<dbReference type="GO" id="GO:0005524">
    <property type="term" value="F:ATP binding"/>
    <property type="evidence" value="ECO:0007669"/>
    <property type="project" value="UniProtKB-UniRule"/>
</dbReference>
<dbReference type="UniPathway" id="UPA00068">
    <property type="reaction ID" value="UER00171"/>
</dbReference>
<dbReference type="Gene3D" id="3.40.50.880">
    <property type="match status" value="1"/>
</dbReference>
<dbReference type="InterPro" id="IPR006274">
    <property type="entry name" value="CarbamoylP_synth_ssu"/>
</dbReference>
<comment type="catalytic activity">
    <reaction evidence="8">
        <text>L-glutamine + H2O = L-glutamate + NH4(+)</text>
        <dbReference type="Rhea" id="RHEA:15889"/>
        <dbReference type="ChEBI" id="CHEBI:15377"/>
        <dbReference type="ChEBI" id="CHEBI:28938"/>
        <dbReference type="ChEBI" id="CHEBI:29985"/>
        <dbReference type="ChEBI" id="CHEBI:58359"/>
    </reaction>
</comment>
<dbReference type="GO" id="GO:0044205">
    <property type="term" value="P:'de novo' UMP biosynthetic process"/>
    <property type="evidence" value="ECO:0007669"/>
    <property type="project" value="UniProtKB-UniRule"/>
</dbReference>
<evidence type="ECO:0000259" key="9">
    <source>
        <dbReference type="SMART" id="SM01097"/>
    </source>
</evidence>
<dbReference type="InterPro" id="IPR050472">
    <property type="entry name" value="Anth_synth/Amidotransfase"/>
</dbReference>
<dbReference type="InterPro" id="IPR017926">
    <property type="entry name" value="GATASE"/>
</dbReference>
<gene>
    <name evidence="8" type="primary">carA</name>
    <name evidence="10" type="ORF">C4B25_01695</name>
</gene>
<feature type="binding site" evidence="8">
    <location>
        <position position="252"/>
    </location>
    <ligand>
        <name>L-glutamine</name>
        <dbReference type="ChEBI" id="CHEBI:58359"/>
    </ligand>
</feature>
<evidence type="ECO:0000256" key="3">
    <source>
        <dbReference type="ARBA" id="ARBA00022598"/>
    </source>
</evidence>
<keyword evidence="8" id="KW-0665">Pyrimidine biosynthesis</keyword>
<dbReference type="GO" id="GO:0004088">
    <property type="term" value="F:carbamoyl-phosphate synthase (glutamine-hydrolyzing) activity"/>
    <property type="evidence" value="ECO:0007669"/>
    <property type="project" value="UniProtKB-UniRule"/>
</dbReference>
<feature type="active site" description="Nucleophile" evidence="8">
    <location>
        <position position="248"/>
    </location>
</feature>
<comment type="pathway">
    <text evidence="8">Pyrimidine metabolism; UMP biosynthesis via de novo pathway; (S)-dihydroorotate from bicarbonate: step 1/3.</text>
</comment>
<dbReference type="GO" id="GO:0006207">
    <property type="term" value="P:'de novo' pyrimidine nucleobase biosynthetic process"/>
    <property type="evidence" value="ECO:0007669"/>
    <property type="project" value="InterPro"/>
</dbReference>
<comment type="caution">
    <text evidence="10">The sequence shown here is derived from an EMBL/GenBank/DDBJ whole genome shotgun (WGS) entry which is preliminary data.</text>
</comment>
<dbReference type="OrthoDB" id="9804328at2"/>
<feature type="binding site" evidence="8">
    <location>
        <position position="222"/>
    </location>
    <ligand>
        <name>L-glutamine</name>
        <dbReference type="ChEBI" id="CHEBI:58359"/>
    </ligand>
</feature>
<sequence length="357" mass="39941">MHDIKIVLANGVEIPCKSFGYRKDVYAPFIFNTSIVGYQEALTDPSYKKEILVMSFPIQGIYGINEMDSESDKIHLSAFVVNSFEKNFSNNHATTSIEDFLNKHKVQGVTNVDTRFLIKQIREKGSMLGAIVDINEPKEEVLKKIEKMTFEEHVQSVSPKEIEVLNPEGKKHIVFYDFGAKNNIMRELVGRGYKLTRVPHDTPAKKAMELKPDFVFLSNGPGDPAELTPIVKEVKTLMDNKVKIAGICLGHQLISLALGAKTERLKFGHHASNHPVKNIETGKVYITSQNHNYAVTKGTLPEGVEVFLTSLNDESIEGLKSEKYGVISTQFHPEAAPGPTEAREFFDLFIEFVKGGK</sequence>
<evidence type="ECO:0000256" key="7">
    <source>
        <dbReference type="ARBA" id="ARBA00048816"/>
    </source>
</evidence>
<dbReference type="InterPro" id="IPR029062">
    <property type="entry name" value="Class_I_gatase-like"/>
</dbReference>
<dbReference type="AlphaFoldDB" id="A0A4R0XWN5"/>
<dbReference type="InterPro" id="IPR035686">
    <property type="entry name" value="CPSase_GATase1"/>
</dbReference>
<dbReference type="EC" id="6.3.5.5" evidence="8"/>
<keyword evidence="4 8" id="KW-0547">Nucleotide-binding</keyword>
<evidence type="ECO:0000256" key="1">
    <source>
        <dbReference type="ARBA" id="ARBA00005077"/>
    </source>
</evidence>
<dbReference type="Pfam" id="PF00117">
    <property type="entry name" value="GATase"/>
    <property type="match status" value="1"/>
</dbReference>
<reference evidence="10 11" key="1">
    <citation type="submission" date="2018-02" db="EMBL/GenBank/DDBJ databases">
        <title>Mycoplasma marinum and Mycoplasma todarodis sp. nov., moderately halophilic and psychrotolerant mycoplasmas isolated from cephalopods.</title>
        <authorList>
            <person name="Viver T."/>
        </authorList>
    </citation>
    <scope>NUCLEOTIDE SEQUENCE [LARGE SCALE GENOMIC DNA]</scope>
    <source>
        <strain evidence="10 11">5H</strain>
    </source>
</reference>
<dbReference type="HAMAP" id="MF_01209">
    <property type="entry name" value="CPSase_S_chain"/>
    <property type="match status" value="1"/>
</dbReference>
<comment type="function">
    <text evidence="8">Small subunit of the glutamine-dependent carbamoyl phosphate synthetase (CPSase). CPSase catalyzes the formation of carbamoyl phosphate from the ammonia moiety of glutamine, carbonate, and phosphate donated by ATP, constituting the first step of 2 biosynthetic pathways, one leading to arginine and/or urea and the other to pyrimidine nucleotides. The small subunit (glutamine amidotransferase) binds and cleaves glutamine to supply the large subunit with the substrate ammonia.</text>
</comment>
<dbReference type="Proteomes" id="UP000291072">
    <property type="component" value="Unassembled WGS sequence"/>
</dbReference>
<evidence type="ECO:0000256" key="6">
    <source>
        <dbReference type="ARBA" id="ARBA00022962"/>
    </source>
</evidence>
<dbReference type="GO" id="GO:0006526">
    <property type="term" value="P:L-arginine biosynthetic process"/>
    <property type="evidence" value="ECO:0007669"/>
    <property type="project" value="UniProtKB-UniRule"/>
</dbReference>
<keyword evidence="8" id="KW-0055">Arginine biosynthesis</keyword>
<feature type="active site" evidence="8">
    <location>
        <position position="332"/>
    </location>
</feature>
<comment type="subunit">
    <text evidence="8">Composed of two chains; the small (or glutamine) chain promotes the hydrolysis of glutamine to ammonia, which is used by the large (or ammonia) chain to synthesize carbamoyl phosphate. Tetramer of heterodimers (alpha,beta)4.</text>
</comment>
<dbReference type="Gene3D" id="3.50.30.20">
    <property type="entry name" value="Carbamoyl-phosphate synthase small subunit, N-terminal domain"/>
    <property type="match status" value="1"/>
</dbReference>
<dbReference type="InterPro" id="IPR002474">
    <property type="entry name" value="CarbamoylP_synth_ssu_N"/>
</dbReference>
<keyword evidence="6 8" id="KW-0315">Glutamine amidotransferase</keyword>
<dbReference type="NCBIfam" id="NF009475">
    <property type="entry name" value="PRK12838.1"/>
    <property type="match status" value="1"/>
</dbReference>
<dbReference type="PRINTS" id="PR00096">
    <property type="entry name" value="GATASE"/>
</dbReference>
<keyword evidence="8" id="KW-0028">Amino-acid biosynthesis</keyword>
<feature type="binding site" evidence="8">
    <location>
        <position position="46"/>
    </location>
    <ligand>
        <name>L-glutamine</name>
        <dbReference type="ChEBI" id="CHEBI:58359"/>
    </ligand>
</feature>
<dbReference type="UniPathway" id="UPA00070">
    <property type="reaction ID" value="UER00115"/>
</dbReference>
<comment type="caution">
    <text evidence="8">Lacks conserved residue(s) required for the propagation of feature annotation.</text>
</comment>
<evidence type="ECO:0000256" key="5">
    <source>
        <dbReference type="ARBA" id="ARBA00022840"/>
    </source>
</evidence>
<keyword evidence="11" id="KW-1185">Reference proteome</keyword>
<dbReference type="GO" id="GO:0004359">
    <property type="term" value="F:glutaminase activity"/>
    <property type="evidence" value="ECO:0007669"/>
    <property type="project" value="RHEA"/>
</dbReference>
<dbReference type="InterPro" id="IPR036480">
    <property type="entry name" value="CarbP_synth_ssu_N_sf"/>
</dbReference>
<organism evidence="10 11">
    <name type="scientific">Mycoplasma todarodis</name>
    <dbReference type="NCBI Taxonomy" id="1937191"/>
    <lineage>
        <taxon>Bacteria</taxon>
        <taxon>Bacillati</taxon>
        <taxon>Mycoplasmatota</taxon>
        <taxon>Mollicutes</taxon>
        <taxon>Mycoplasmataceae</taxon>
        <taxon>Mycoplasma</taxon>
    </lineage>
</organism>
<feature type="region of interest" description="CPSase" evidence="8">
    <location>
        <begin position="1"/>
        <end position="171"/>
    </location>
</feature>
<comment type="pathway">
    <text evidence="1 8">Amino-acid biosynthesis; L-arginine biosynthesis; carbamoyl phosphate from bicarbonate: step 1/1.</text>
</comment>
<dbReference type="RefSeq" id="WP_131613331.1">
    <property type="nucleotide sequence ID" value="NZ_PSZP01000008.1"/>
</dbReference>